<accession>A0A4Q5MVA9</accession>
<proteinExistence type="predicted"/>
<dbReference type="EMBL" id="SDWW01000068">
    <property type="protein sequence ID" value="RYV49516.1"/>
    <property type="molecule type" value="Genomic_DNA"/>
</dbReference>
<organism evidence="2 3">
    <name type="scientific">Pengzhenrongella frigida</name>
    <dbReference type="NCBI Taxonomy" id="1259133"/>
    <lineage>
        <taxon>Bacteria</taxon>
        <taxon>Bacillati</taxon>
        <taxon>Actinomycetota</taxon>
        <taxon>Actinomycetes</taxon>
        <taxon>Micrococcales</taxon>
        <taxon>Pengzhenrongella</taxon>
    </lineage>
</organism>
<keyword evidence="1" id="KW-1133">Transmembrane helix</keyword>
<dbReference type="AlphaFoldDB" id="A0A4Q5MVA9"/>
<sequence length="146" mass="14585">MTRAPAGERSSAEVGAGTGQRLARVRAFWPLRRVLAVAVLAPALLAVLVAVSGGSATVTPPGWTALALLVAVTSATTLATYLALPGTGRRIDVGCTPCASVSALSVLIAVFVIGSAPHDVPTAILALGVAAFGLRQRLTNASSCAV</sequence>
<keyword evidence="1" id="KW-0472">Membrane</keyword>
<keyword evidence="1" id="KW-0812">Transmembrane</keyword>
<feature type="transmembrane region" description="Helical" evidence="1">
    <location>
        <begin position="34"/>
        <end position="56"/>
    </location>
</feature>
<feature type="transmembrane region" description="Helical" evidence="1">
    <location>
        <begin position="62"/>
        <end position="84"/>
    </location>
</feature>
<evidence type="ECO:0000313" key="2">
    <source>
        <dbReference type="EMBL" id="RYV49516.1"/>
    </source>
</evidence>
<reference evidence="2 3" key="1">
    <citation type="submission" date="2019-01" db="EMBL/GenBank/DDBJ databases">
        <title>Novel species of Cellulomonas.</title>
        <authorList>
            <person name="Liu Q."/>
            <person name="Xin Y.-H."/>
        </authorList>
    </citation>
    <scope>NUCLEOTIDE SEQUENCE [LARGE SCALE GENOMIC DNA]</scope>
    <source>
        <strain evidence="2 3">HLT2-17</strain>
    </source>
</reference>
<dbReference type="RefSeq" id="WP_130104145.1">
    <property type="nucleotide sequence ID" value="NZ_SDWW01000068.1"/>
</dbReference>
<keyword evidence="3" id="KW-1185">Reference proteome</keyword>
<evidence type="ECO:0000256" key="1">
    <source>
        <dbReference type="SAM" id="Phobius"/>
    </source>
</evidence>
<dbReference type="OrthoDB" id="5163898at2"/>
<gene>
    <name evidence="2" type="ORF">EUA98_18380</name>
</gene>
<evidence type="ECO:0000313" key="3">
    <source>
        <dbReference type="Proteomes" id="UP000293764"/>
    </source>
</evidence>
<dbReference type="Proteomes" id="UP000293764">
    <property type="component" value="Unassembled WGS sequence"/>
</dbReference>
<feature type="transmembrane region" description="Helical" evidence="1">
    <location>
        <begin position="91"/>
        <end position="114"/>
    </location>
</feature>
<name>A0A4Q5MVA9_9MICO</name>
<protein>
    <submittedName>
        <fullName evidence="2">Uncharacterized protein</fullName>
    </submittedName>
</protein>
<comment type="caution">
    <text evidence="2">The sequence shown here is derived from an EMBL/GenBank/DDBJ whole genome shotgun (WGS) entry which is preliminary data.</text>
</comment>